<dbReference type="HAMAP" id="MF_00721">
    <property type="entry name" value="Ribosomal_eL14"/>
    <property type="match status" value="1"/>
</dbReference>
<dbReference type="InterPro" id="IPR014722">
    <property type="entry name" value="Rib_uL2_dom2"/>
</dbReference>
<evidence type="ECO:0000313" key="8">
    <source>
        <dbReference type="Proteomes" id="UP000325030"/>
    </source>
</evidence>
<dbReference type="PANTHER" id="PTHR11127">
    <property type="entry name" value="60S RIBOSOMAL PROTEIN L14"/>
    <property type="match status" value="1"/>
</dbReference>
<evidence type="ECO:0000313" key="5">
    <source>
        <dbReference type="EMBL" id="BBG24181.1"/>
    </source>
</evidence>
<evidence type="ECO:0000256" key="3">
    <source>
        <dbReference type="HAMAP-Rule" id="MF_00721"/>
    </source>
</evidence>
<dbReference type="Proteomes" id="UP000325030">
    <property type="component" value="Chromosome"/>
</dbReference>
<dbReference type="KEGG" id="step:IC006_1488"/>
<protein>
    <recommendedName>
        <fullName evidence="3">Large ribosomal subunit protein eL14</fullName>
    </recommendedName>
</protein>
<dbReference type="InterPro" id="IPR039660">
    <property type="entry name" value="Ribosomal_eL14"/>
</dbReference>
<keyword evidence="2 3" id="KW-0687">Ribonucleoprotein</keyword>
<evidence type="ECO:0000313" key="7">
    <source>
        <dbReference type="Proteomes" id="UP000322983"/>
    </source>
</evidence>
<reference evidence="5 7" key="2">
    <citation type="journal article" date="2020" name="Int. J. Syst. Evol. Microbiol.">
        <title>Sulfuracidifex tepidarius gen. nov., sp. nov. and transfer of Sulfolobus metallicus Huber and Stetter 1992 to the genus Sulfuracidifex as Sulfuracidifex metallicus comb. nov.</title>
        <authorList>
            <person name="Itoh T."/>
            <person name="Miura T."/>
            <person name="Sakai H.D."/>
            <person name="Kato S."/>
            <person name="Ohkuma M."/>
            <person name="Takashina T."/>
        </authorList>
    </citation>
    <scope>NUCLEOTIDE SEQUENCE [LARGE SCALE GENOMIC DNA]</scope>
    <source>
        <strain evidence="5 7">IC-006</strain>
        <strain evidence="6">IC-007</strain>
    </source>
</reference>
<dbReference type="Pfam" id="PF00467">
    <property type="entry name" value="KOW"/>
    <property type="match status" value="1"/>
</dbReference>
<proteinExistence type="inferred from homology"/>
<dbReference type="EMBL" id="AP018930">
    <property type="protein sequence ID" value="BBG26938.1"/>
    <property type="molecule type" value="Genomic_DNA"/>
</dbReference>
<feature type="domain" description="KOW" evidence="4">
    <location>
        <begin position="13"/>
        <end position="42"/>
    </location>
</feature>
<dbReference type="GO" id="GO:0003723">
    <property type="term" value="F:RNA binding"/>
    <property type="evidence" value="ECO:0007669"/>
    <property type="project" value="InterPro"/>
</dbReference>
<dbReference type="FunFam" id="2.30.30.30:FF:000045">
    <property type="entry name" value="50S ribosomal protein L14e"/>
    <property type="match status" value="1"/>
</dbReference>
<evidence type="ECO:0000313" key="6">
    <source>
        <dbReference type="EMBL" id="BBG26938.1"/>
    </source>
</evidence>
<keyword evidence="1 3" id="KW-0689">Ribosomal protein</keyword>
<accession>A0A510DVE1</accession>
<dbReference type="Proteomes" id="UP000322983">
    <property type="component" value="Chromosome"/>
</dbReference>
<dbReference type="STRING" id="1294262.GCA_001316085_00560"/>
<evidence type="ECO:0000259" key="4">
    <source>
        <dbReference type="Pfam" id="PF00467"/>
    </source>
</evidence>
<dbReference type="GO" id="GO:0022625">
    <property type="term" value="C:cytosolic large ribosomal subunit"/>
    <property type="evidence" value="ECO:0007669"/>
    <property type="project" value="TreeGrafter"/>
</dbReference>
<organism evidence="5 7">
    <name type="scientific">Sulfuracidifex tepidarius</name>
    <dbReference type="NCBI Taxonomy" id="1294262"/>
    <lineage>
        <taxon>Archaea</taxon>
        <taxon>Thermoproteota</taxon>
        <taxon>Thermoprotei</taxon>
        <taxon>Sulfolobales</taxon>
        <taxon>Sulfolobaceae</taxon>
        <taxon>Sulfuracidifex</taxon>
    </lineage>
</organism>
<dbReference type="PANTHER" id="PTHR11127:SF2">
    <property type="entry name" value="LARGE RIBOSOMAL SUBUNIT PROTEIN EL14"/>
    <property type="match status" value="1"/>
</dbReference>
<reference evidence="8" key="1">
    <citation type="submission" date="2018-09" db="EMBL/GenBank/DDBJ databases">
        <title>Complete Genome Sequencing of Sulfolobus sp. JCM 16834.</title>
        <authorList>
            <person name="Kato S."/>
            <person name="Itoh T."/>
            <person name="Ohkuma M."/>
        </authorList>
    </citation>
    <scope>NUCLEOTIDE SEQUENCE [LARGE SCALE GENOMIC DNA]</scope>
    <source>
        <strain evidence="8">IC-007</strain>
    </source>
</reference>
<dbReference type="GO" id="GO:0003735">
    <property type="term" value="F:structural constituent of ribosome"/>
    <property type="evidence" value="ECO:0007669"/>
    <property type="project" value="InterPro"/>
</dbReference>
<gene>
    <name evidence="3" type="primary">rpl14e</name>
    <name evidence="5" type="ORF">IC006_1488</name>
    <name evidence="6" type="ORF">IC007_1465</name>
</gene>
<dbReference type="GO" id="GO:0042273">
    <property type="term" value="P:ribosomal large subunit biogenesis"/>
    <property type="evidence" value="ECO:0007669"/>
    <property type="project" value="TreeGrafter"/>
</dbReference>
<dbReference type="InterPro" id="IPR005824">
    <property type="entry name" value="KOW"/>
</dbReference>
<dbReference type="EMBL" id="AP018929">
    <property type="protein sequence ID" value="BBG24181.1"/>
    <property type="molecule type" value="Genomic_DNA"/>
</dbReference>
<dbReference type="NCBIfam" id="NF003320">
    <property type="entry name" value="PRK04333.1"/>
    <property type="match status" value="1"/>
</dbReference>
<dbReference type="CDD" id="cd23702">
    <property type="entry name" value="eL14"/>
    <property type="match status" value="1"/>
</dbReference>
<dbReference type="SUPFAM" id="SSF50104">
    <property type="entry name" value="Translation proteins SH3-like domain"/>
    <property type="match status" value="1"/>
</dbReference>
<comment type="similarity">
    <text evidence="3">Belongs to the eukaryotic ribosomal protein eL14 family.</text>
</comment>
<keyword evidence="7" id="KW-1185">Reference proteome</keyword>
<sequence>MRWVDQIMAVIEVGRICVKTRGRDAGKKVVIVDIIDENFVLITGPKDVNGVKRKRSNILHIDATDKKVEIKKGASDDEVKNALQQASLLDFMKETIKPKMTVI</sequence>
<evidence type="ECO:0000256" key="2">
    <source>
        <dbReference type="ARBA" id="ARBA00023274"/>
    </source>
</evidence>
<dbReference type="Gene3D" id="2.30.30.30">
    <property type="match status" value="1"/>
</dbReference>
<name>A0A510DVE1_9CREN</name>
<dbReference type="InterPro" id="IPR008991">
    <property type="entry name" value="Translation_prot_SH3-like_sf"/>
</dbReference>
<evidence type="ECO:0000256" key="1">
    <source>
        <dbReference type="ARBA" id="ARBA00022980"/>
    </source>
</evidence>
<dbReference type="GO" id="GO:0006412">
    <property type="term" value="P:translation"/>
    <property type="evidence" value="ECO:0007669"/>
    <property type="project" value="UniProtKB-UniRule"/>
</dbReference>
<dbReference type="AlphaFoldDB" id="A0A510DVE1"/>
<accession>A0A510E4G3</accession>
<dbReference type="InterPro" id="IPR023651">
    <property type="entry name" value="Ribosomal_eL14_arc"/>
</dbReference>